<sequence>MILLVVGTVCLISGLDMDTTTDVPGQVGRVHNTGRLNDRLVRVVTGVGLIVFSGVLKVVAVLEESVRLQRQLQADGGTSQR</sequence>
<evidence type="ECO:0000256" key="1">
    <source>
        <dbReference type="SAM" id="Phobius"/>
    </source>
</evidence>
<dbReference type="EMBL" id="CP036273">
    <property type="protein sequence ID" value="QDU23307.1"/>
    <property type="molecule type" value="Genomic_DNA"/>
</dbReference>
<keyword evidence="1" id="KW-0812">Transmembrane</keyword>
<organism evidence="2 3">
    <name type="scientific">Urbifossiella limnaea</name>
    <dbReference type="NCBI Taxonomy" id="2528023"/>
    <lineage>
        <taxon>Bacteria</taxon>
        <taxon>Pseudomonadati</taxon>
        <taxon>Planctomycetota</taxon>
        <taxon>Planctomycetia</taxon>
        <taxon>Gemmatales</taxon>
        <taxon>Gemmataceae</taxon>
        <taxon>Urbifossiella</taxon>
    </lineage>
</organism>
<protein>
    <submittedName>
        <fullName evidence="2">Uncharacterized protein</fullName>
    </submittedName>
</protein>
<dbReference type="KEGG" id="uli:ETAA1_53020"/>
<reference evidence="2 3" key="1">
    <citation type="submission" date="2019-02" db="EMBL/GenBank/DDBJ databases">
        <title>Deep-cultivation of Planctomycetes and their phenomic and genomic characterization uncovers novel biology.</title>
        <authorList>
            <person name="Wiegand S."/>
            <person name="Jogler M."/>
            <person name="Boedeker C."/>
            <person name="Pinto D."/>
            <person name="Vollmers J."/>
            <person name="Rivas-Marin E."/>
            <person name="Kohn T."/>
            <person name="Peeters S.H."/>
            <person name="Heuer A."/>
            <person name="Rast P."/>
            <person name="Oberbeckmann S."/>
            <person name="Bunk B."/>
            <person name="Jeske O."/>
            <person name="Meyerdierks A."/>
            <person name="Storesund J.E."/>
            <person name="Kallscheuer N."/>
            <person name="Luecker S."/>
            <person name="Lage O.M."/>
            <person name="Pohl T."/>
            <person name="Merkel B.J."/>
            <person name="Hornburger P."/>
            <person name="Mueller R.-W."/>
            <person name="Bruemmer F."/>
            <person name="Labrenz M."/>
            <person name="Spormann A.M."/>
            <person name="Op den Camp H."/>
            <person name="Overmann J."/>
            <person name="Amann R."/>
            <person name="Jetten M.S.M."/>
            <person name="Mascher T."/>
            <person name="Medema M.H."/>
            <person name="Devos D.P."/>
            <person name="Kaster A.-K."/>
            <person name="Ovreas L."/>
            <person name="Rohde M."/>
            <person name="Galperin M.Y."/>
            <person name="Jogler C."/>
        </authorList>
    </citation>
    <scope>NUCLEOTIDE SEQUENCE [LARGE SCALE GENOMIC DNA]</scope>
    <source>
        <strain evidence="2 3">ETA_A1</strain>
    </source>
</reference>
<feature type="transmembrane region" description="Helical" evidence="1">
    <location>
        <begin position="41"/>
        <end position="62"/>
    </location>
</feature>
<name>A0A517Y0M7_9BACT</name>
<gene>
    <name evidence="2" type="ORF">ETAA1_53020</name>
</gene>
<proteinExistence type="predicted"/>
<keyword evidence="1" id="KW-1133">Transmembrane helix</keyword>
<dbReference type="RefSeq" id="WP_145243471.1">
    <property type="nucleotide sequence ID" value="NZ_CP036273.1"/>
</dbReference>
<evidence type="ECO:0000313" key="2">
    <source>
        <dbReference type="EMBL" id="QDU23307.1"/>
    </source>
</evidence>
<dbReference type="AlphaFoldDB" id="A0A517Y0M7"/>
<dbReference type="Proteomes" id="UP000319576">
    <property type="component" value="Chromosome"/>
</dbReference>
<keyword evidence="3" id="KW-1185">Reference proteome</keyword>
<evidence type="ECO:0000313" key="3">
    <source>
        <dbReference type="Proteomes" id="UP000319576"/>
    </source>
</evidence>
<accession>A0A517Y0M7</accession>
<keyword evidence="1" id="KW-0472">Membrane</keyword>